<organism evidence="1 2">
    <name type="scientific">Kaistia dalseonensis</name>
    <dbReference type="NCBI Taxonomy" id="410840"/>
    <lineage>
        <taxon>Bacteria</taxon>
        <taxon>Pseudomonadati</taxon>
        <taxon>Pseudomonadota</taxon>
        <taxon>Alphaproteobacteria</taxon>
        <taxon>Hyphomicrobiales</taxon>
        <taxon>Kaistiaceae</taxon>
        <taxon>Kaistia</taxon>
    </lineage>
</organism>
<sequence length="78" mass="9057">MARYEHKPSLGRRTLDIGSTFAAGALMLSHMNRSGLTRYDDLIADLSRFSIDAPRPARRADRPQSHGPRWVRWMYRKD</sequence>
<comment type="caution">
    <text evidence="1">The sequence shown here is derived from an EMBL/GenBank/DDBJ whole genome shotgun (WGS) entry which is preliminary data.</text>
</comment>
<evidence type="ECO:0008006" key="3">
    <source>
        <dbReference type="Google" id="ProtNLM"/>
    </source>
</evidence>
<protein>
    <recommendedName>
        <fullName evidence="3">Transposase</fullName>
    </recommendedName>
</protein>
<gene>
    <name evidence="1" type="ORF">QO014_000721</name>
</gene>
<keyword evidence="2" id="KW-1185">Reference proteome</keyword>
<dbReference type="EMBL" id="JAUSVO010000001">
    <property type="protein sequence ID" value="MDQ0436351.1"/>
    <property type="molecule type" value="Genomic_DNA"/>
</dbReference>
<reference evidence="1 2" key="1">
    <citation type="submission" date="2023-07" db="EMBL/GenBank/DDBJ databases">
        <title>Genomic Encyclopedia of Type Strains, Phase IV (KMG-IV): sequencing the most valuable type-strain genomes for metagenomic binning, comparative biology and taxonomic classification.</title>
        <authorList>
            <person name="Goeker M."/>
        </authorList>
    </citation>
    <scope>NUCLEOTIDE SEQUENCE [LARGE SCALE GENOMIC DNA]</scope>
    <source>
        <strain evidence="1 2">B6-8</strain>
    </source>
</reference>
<proteinExistence type="predicted"/>
<evidence type="ECO:0000313" key="2">
    <source>
        <dbReference type="Proteomes" id="UP001241603"/>
    </source>
</evidence>
<accession>A0ABU0H227</accession>
<dbReference type="Proteomes" id="UP001241603">
    <property type="component" value="Unassembled WGS sequence"/>
</dbReference>
<name>A0ABU0H227_9HYPH</name>
<evidence type="ECO:0000313" key="1">
    <source>
        <dbReference type="EMBL" id="MDQ0436351.1"/>
    </source>
</evidence>
<dbReference type="RefSeq" id="WP_266347274.1">
    <property type="nucleotide sequence ID" value="NZ_JAPKNG010000001.1"/>
</dbReference>